<sequence>MIQLEDGYVGRYFLISPSYPFGSILNTYAGIEGQPRSMLEFVYNGNIINEYDTFFSLQMDYGAQIKVMCKAEKLSKEVHKYTQNNTA</sequence>
<organism evidence="1 2">
    <name type="scientific">Steinernema glaseri</name>
    <dbReference type="NCBI Taxonomy" id="37863"/>
    <lineage>
        <taxon>Eukaryota</taxon>
        <taxon>Metazoa</taxon>
        <taxon>Ecdysozoa</taxon>
        <taxon>Nematoda</taxon>
        <taxon>Chromadorea</taxon>
        <taxon>Rhabditida</taxon>
        <taxon>Tylenchina</taxon>
        <taxon>Panagrolaimomorpha</taxon>
        <taxon>Strongyloidoidea</taxon>
        <taxon>Steinernematidae</taxon>
        <taxon>Steinernema</taxon>
    </lineage>
</organism>
<dbReference type="AlphaFoldDB" id="A0A1I7Z4Q0"/>
<proteinExistence type="predicted"/>
<protein>
    <submittedName>
        <fullName evidence="2">Rad60-SLD domain-containing protein</fullName>
    </submittedName>
</protein>
<dbReference type="CDD" id="cd01763">
    <property type="entry name" value="Ubl_SUMO_like"/>
    <property type="match status" value="1"/>
</dbReference>
<dbReference type="Proteomes" id="UP000095287">
    <property type="component" value="Unplaced"/>
</dbReference>
<dbReference type="SUPFAM" id="SSF54236">
    <property type="entry name" value="Ubiquitin-like"/>
    <property type="match status" value="1"/>
</dbReference>
<accession>A0A1I7Z4Q0</accession>
<keyword evidence="1" id="KW-1185">Reference proteome</keyword>
<dbReference type="Gene3D" id="3.10.20.90">
    <property type="entry name" value="Phosphatidylinositol 3-kinase Catalytic Subunit, Chain A, domain 1"/>
    <property type="match status" value="1"/>
</dbReference>
<evidence type="ECO:0000313" key="1">
    <source>
        <dbReference type="Proteomes" id="UP000095287"/>
    </source>
</evidence>
<name>A0A1I7Z4Q0_9BILA</name>
<dbReference type="InterPro" id="IPR029071">
    <property type="entry name" value="Ubiquitin-like_domsf"/>
</dbReference>
<evidence type="ECO:0000313" key="2">
    <source>
        <dbReference type="WBParaSite" id="L893_g22577.t1"/>
    </source>
</evidence>
<reference evidence="2" key="1">
    <citation type="submission" date="2016-11" db="UniProtKB">
        <authorList>
            <consortium name="WormBaseParasite"/>
        </authorList>
    </citation>
    <scope>IDENTIFICATION</scope>
</reference>
<dbReference type="WBParaSite" id="L893_g22577.t1">
    <property type="protein sequence ID" value="L893_g22577.t1"/>
    <property type="gene ID" value="L893_g22577"/>
</dbReference>